<accession>A0A409VXW5</accession>
<reference evidence="6 7" key="1">
    <citation type="journal article" date="2018" name="Evol. Lett.">
        <title>Horizontal gene cluster transfer increased hallucinogenic mushroom diversity.</title>
        <authorList>
            <person name="Reynolds H.T."/>
            <person name="Vijayakumar V."/>
            <person name="Gluck-Thaler E."/>
            <person name="Korotkin H.B."/>
            <person name="Matheny P.B."/>
            <person name="Slot J.C."/>
        </authorList>
    </citation>
    <scope>NUCLEOTIDE SEQUENCE [LARGE SCALE GENOMIC DNA]</scope>
    <source>
        <strain evidence="6 7">SRW20</strain>
    </source>
</reference>
<proteinExistence type="predicted"/>
<keyword evidence="4" id="KW-0732">Signal</keyword>
<evidence type="ECO:0000256" key="2">
    <source>
        <dbReference type="ARBA" id="ARBA00023008"/>
    </source>
</evidence>
<feature type="signal peptide" evidence="4">
    <location>
        <begin position="1"/>
        <end position="17"/>
    </location>
</feature>
<evidence type="ECO:0000313" key="7">
    <source>
        <dbReference type="Proteomes" id="UP000284706"/>
    </source>
</evidence>
<feature type="region of interest" description="Disordered" evidence="3">
    <location>
        <begin position="187"/>
        <end position="215"/>
    </location>
</feature>
<evidence type="ECO:0000259" key="5">
    <source>
        <dbReference type="Pfam" id="PF00127"/>
    </source>
</evidence>
<sequence>MLFSALSALALLTAASAQMTVQVGSTASAPGGIFQFIPNNITAPKGTVITFQFSGVPGNHSVTQSTFADPCDPVAGGFDSGLVQEPTTPSQTPEFNLTITDDTKPIWFFCKQLLPSPHCGVGMVGAINAPTNGSNTFAAFQTNAMNFGKNSGQGQGGLVGIGASASASVGPIPSGVTVLTGTPVGSATGSGSASSATNTSPAGSSPASPSPTNSATGLVASSLVATLAAAVVFILV</sequence>
<feature type="domain" description="Blue (type 1) copper" evidence="5">
    <location>
        <begin position="29"/>
        <end position="127"/>
    </location>
</feature>
<dbReference type="InterPro" id="IPR000923">
    <property type="entry name" value="BlueCu_1"/>
</dbReference>
<dbReference type="InterPro" id="IPR052953">
    <property type="entry name" value="Ser-rich/MCO-related"/>
</dbReference>
<dbReference type="STRING" id="231916.A0A409VXW5"/>
<name>A0A409VXW5_9AGAR</name>
<protein>
    <recommendedName>
        <fullName evidence="5">Blue (type 1) copper domain-containing protein</fullName>
    </recommendedName>
</protein>
<feature type="chain" id="PRO_5019088276" description="Blue (type 1) copper domain-containing protein" evidence="4">
    <location>
        <begin position="18"/>
        <end position="236"/>
    </location>
</feature>
<keyword evidence="7" id="KW-1185">Reference proteome</keyword>
<dbReference type="InParanoid" id="A0A409VXW5"/>
<dbReference type="PANTHER" id="PTHR34883">
    <property type="entry name" value="SERINE-RICH PROTEIN, PUTATIVE-RELATED-RELATED"/>
    <property type="match status" value="1"/>
</dbReference>
<dbReference type="CDD" id="cd00920">
    <property type="entry name" value="Cupredoxin"/>
    <property type="match status" value="1"/>
</dbReference>
<dbReference type="SUPFAM" id="SSF49503">
    <property type="entry name" value="Cupredoxins"/>
    <property type="match status" value="1"/>
</dbReference>
<organism evidence="6 7">
    <name type="scientific">Gymnopilus dilepis</name>
    <dbReference type="NCBI Taxonomy" id="231916"/>
    <lineage>
        <taxon>Eukaryota</taxon>
        <taxon>Fungi</taxon>
        <taxon>Dikarya</taxon>
        <taxon>Basidiomycota</taxon>
        <taxon>Agaricomycotina</taxon>
        <taxon>Agaricomycetes</taxon>
        <taxon>Agaricomycetidae</taxon>
        <taxon>Agaricales</taxon>
        <taxon>Agaricineae</taxon>
        <taxon>Hymenogastraceae</taxon>
        <taxon>Gymnopilus</taxon>
    </lineage>
</organism>
<comment type="caution">
    <text evidence="6">The sequence shown here is derived from an EMBL/GenBank/DDBJ whole genome shotgun (WGS) entry which is preliminary data.</text>
</comment>
<dbReference type="GO" id="GO:0005507">
    <property type="term" value="F:copper ion binding"/>
    <property type="evidence" value="ECO:0007669"/>
    <property type="project" value="InterPro"/>
</dbReference>
<keyword evidence="2" id="KW-0186">Copper</keyword>
<evidence type="ECO:0000256" key="1">
    <source>
        <dbReference type="ARBA" id="ARBA00022723"/>
    </source>
</evidence>
<dbReference type="PANTHER" id="PTHR34883:SF15">
    <property type="entry name" value="EXTRACELLULAR SERINE-RICH PROTEIN"/>
    <property type="match status" value="1"/>
</dbReference>
<dbReference type="EMBL" id="NHYE01005515">
    <property type="protein sequence ID" value="PPQ71108.1"/>
    <property type="molecule type" value="Genomic_DNA"/>
</dbReference>
<gene>
    <name evidence="6" type="ORF">CVT26_011587</name>
</gene>
<dbReference type="Pfam" id="PF00127">
    <property type="entry name" value="Copper-bind"/>
    <property type="match status" value="1"/>
</dbReference>
<dbReference type="AlphaFoldDB" id="A0A409VXW5"/>
<evidence type="ECO:0000256" key="3">
    <source>
        <dbReference type="SAM" id="MobiDB-lite"/>
    </source>
</evidence>
<dbReference type="GO" id="GO:0009055">
    <property type="term" value="F:electron transfer activity"/>
    <property type="evidence" value="ECO:0007669"/>
    <property type="project" value="InterPro"/>
</dbReference>
<dbReference type="Proteomes" id="UP000284706">
    <property type="component" value="Unassembled WGS sequence"/>
</dbReference>
<keyword evidence="1" id="KW-0479">Metal-binding</keyword>
<dbReference type="InterPro" id="IPR008972">
    <property type="entry name" value="Cupredoxin"/>
</dbReference>
<evidence type="ECO:0000313" key="6">
    <source>
        <dbReference type="EMBL" id="PPQ71108.1"/>
    </source>
</evidence>
<dbReference type="Gene3D" id="2.60.40.420">
    <property type="entry name" value="Cupredoxins - blue copper proteins"/>
    <property type="match status" value="1"/>
</dbReference>
<evidence type="ECO:0000256" key="4">
    <source>
        <dbReference type="SAM" id="SignalP"/>
    </source>
</evidence>
<dbReference type="OrthoDB" id="2331100at2759"/>